<comment type="catalytic activity">
    <reaction evidence="4 7">
        <text>uridine(38/39/40) in tRNA = pseudouridine(38/39/40) in tRNA</text>
        <dbReference type="Rhea" id="RHEA:22376"/>
        <dbReference type="Rhea" id="RHEA-COMP:10085"/>
        <dbReference type="Rhea" id="RHEA-COMP:10087"/>
        <dbReference type="ChEBI" id="CHEBI:65314"/>
        <dbReference type="ChEBI" id="CHEBI:65315"/>
        <dbReference type="EC" id="5.4.99.12"/>
    </reaction>
</comment>
<proteinExistence type="inferred from homology"/>
<comment type="similarity">
    <text evidence="1 4 7">Belongs to the tRNA pseudouridine synthase TruA family.</text>
</comment>
<dbReference type="RefSeq" id="WP_181550646.1">
    <property type="nucleotide sequence ID" value="NZ_JACDUS010000003.1"/>
</dbReference>
<keyword evidence="2 4" id="KW-0819">tRNA processing</keyword>
<evidence type="ECO:0000256" key="4">
    <source>
        <dbReference type="HAMAP-Rule" id="MF_00171"/>
    </source>
</evidence>
<dbReference type="InterPro" id="IPR020097">
    <property type="entry name" value="PsdUridine_synth_TruA_a/b_dom"/>
</dbReference>
<comment type="subunit">
    <text evidence="4">Homodimer.</text>
</comment>
<dbReference type="FunFam" id="3.30.70.580:FF:000001">
    <property type="entry name" value="tRNA pseudouridine synthase A"/>
    <property type="match status" value="1"/>
</dbReference>
<evidence type="ECO:0000256" key="2">
    <source>
        <dbReference type="ARBA" id="ARBA00022694"/>
    </source>
</evidence>
<dbReference type="PANTHER" id="PTHR11142">
    <property type="entry name" value="PSEUDOURIDYLATE SYNTHASE"/>
    <property type="match status" value="1"/>
</dbReference>
<dbReference type="EMBL" id="JACDUS010000003">
    <property type="protein sequence ID" value="MBA2880975.1"/>
    <property type="molecule type" value="Genomic_DNA"/>
</dbReference>
<dbReference type="PANTHER" id="PTHR11142:SF0">
    <property type="entry name" value="TRNA PSEUDOURIDINE SYNTHASE-LIKE 1"/>
    <property type="match status" value="1"/>
</dbReference>
<dbReference type="AlphaFoldDB" id="A0A7W0C8D3"/>
<dbReference type="CDD" id="cd02570">
    <property type="entry name" value="PseudoU_synth_EcTruA"/>
    <property type="match status" value="1"/>
</dbReference>
<evidence type="ECO:0000256" key="5">
    <source>
        <dbReference type="PIRSR" id="PIRSR001430-1"/>
    </source>
</evidence>
<name>A0A7W0C8D3_9BACT</name>
<feature type="domain" description="Pseudouridine synthase I TruA alpha/beta" evidence="8">
    <location>
        <begin position="7"/>
        <end position="104"/>
    </location>
</feature>
<comment type="function">
    <text evidence="4">Formation of pseudouridine at positions 38, 39 and 40 in the anticodon stem and loop of transfer RNAs.</text>
</comment>
<evidence type="ECO:0000259" key="8">
    <source>
        <dbReference type="Pfam" id="PF01416"/>
    </source>
</evidence>
<keyword evidence="3 4" id="KW-0413">Isomerase</keyword>
<feature type="binding site" evidence="4 6">
    <location>
        <position position="110"/>
    </location>
    <ligand>
        <name>substrate</name>
    </ligand>
</feature>
<dbReference type="InterPro" id="IPR020095">
    <property type="entry name" value="PsdUridine_synth_TruA_C"/>
</dbReference>
<sequence>MQTFKLIVEYDGTDFNGWQIQKTGRTIQGQIEKALFTMTRQPVRVTGSGRTDAGVHALGQSAHFRCQTRLTPDAFFSGLNSLLPEDIVIRSCTRESETFHARYDVRQKTYRYYILNRPLAPAIGRQYAWHIAKPIDIKAMVQAARHVKGTHDFGAFENTGSPRSHSIRTISTARFLTDAKDPQIIFEITANGFLRYMVRNILGTLVETGLGRMTPEEMPAILDSKDRSHAGATAPAHGLFLVDVEY</sequence>
<dbReference type="Gene3D" id="3.30.70.580">
    <property type="entry name" value="Pseudouridine synthase I, catalytic domain, N-terminal subdomain"/>
    <property type="match status" value="1"/>
</dbReference>
<accession>A0A7W0C8D3</accession>
<dbReference type="InterPro" id="IPR001406">
    <property type="entry name" value="PsdUridine_synth_TruA"/>
</dbReference>
<dbReference type="InterPro" id="IPR020103">
    <property type="entry name" value="PsdUridine_synth_cat_dom_sf"/>
</dbReference>
<evidence type="ECO:0000313" key="9">
    <source>
        <dbReference type="EMBL" id="MBA2880975.1"/>
    </source>
</evidence>
<dbReference type="GO" id="GO:0003723">
    <property type="term" value="F:RNA binding"/>
    <property type="evidence" value="ECO:0007669"/>
    <property type="project" value="InterPro"/>
</dbReference>
<dbReference type="InterPro" id="IPR020094">
    <property type="entry name" value="TruA/RsuA/RluB/E/F_N"/>
</dbReference>
<dbReference type="Proteomes" id="UP000525298">
    <property type="component" value="Unassembled WGS sequence"/>
</dbReference>
<evidence type="ECO:0000256" key="6">
    <source>
        <dbReference type="PIRSR" id="PIRSR001430-2"/>
    </source>
</evidence>
<dbReference type="GO" id="GO:0160147">
    <property type="term" value="F:tRNA pseudouridine(38-40) synthase activity"/>
    <property type="evidence" value="ECO:0007669"/>
    <property type="project" value="UniProtKB-EC"/>
</dbReference>
<dbReference type="NCBIfam" id="TIGR00071">
    <property type="entry name" value="hisT_truA"/>
    <property type="match status" value="1"/>
</dbReference>
<organism evidence="9 10">
    <name type="scientific">Desulfosalsimonas propionicica</name>
    <dbReference type="NCBI Taxonomy" id="332175"/>
    <lineage>
        <taxon>Bacteria</taxon>
        <taxon>Pseudomonadati</taxon>
        <taxon>Thermodesulfobacteriota</taxon>
        <taxon>Desulfobacteria</taxon>
        <taxon>Desulfobacterales</taxon>
        <taxon>Desulfosalsimonadaceae</taxon>
        <taxon>Desulfosalsimonas</taxon>
    </lineage>
</organism>
<dbReference type="PIRSF" id="PIRSF001430">
    <property type="entry name" value="tRNA_psdUrid_synth"/>
    <property type="match status" value="1"/>
</dbReference>
<reference evidence="9 10" key="1">
    <citation type="submission" date="2020-07" db="EMBL/GenBank/DDBJ databases">
        <title>Genomic Encyclopedia of Type Strains, Phase IV (KMG-IV): sequencing the most valuable type-strain genomes for metagenomic binning, comparative biology and taxonomic classification.</title>
        <authorList>
            <person name="Goeker M."/>
        </authorList>
    </citation>
    <scope>NUCLEOTIDE SEQUENCE [LARGE SCALE GENOMIC DNA]</scope>
    <source>
        <strain evidence="9 10">DSM 17721</strain>
    </source>
</reference>
<evidence type="ECO:0000256" key="1">
    <source>
        <dbReference type="ARBA" id="ARBA00009375"/>
    </source>
</evidence>
<dbReference type="Gene3D" id="3.30.70.660">
    <property type="entry name" value="Pseudouridine synthase I, catalytic domain, C-terminal subdomain"/>
    <property type="match status" value="1"/>
</dbReference>
<comment type="caution">
    <text evidence="4">Lacks conserved residue(s) required for the propagation of feature annotation.</text>
</comment>
<dbReference type="Pfam" id="PF01416">
    <property type="entry name" value="PseudoU_synth_1"/>
    <property type="match status" value="2"/>
</dbReference>
<feature type="domain" description="Pseudouridine synthase I TruA alpha/beta" evidence="8">
    <location>
        <begin position="143"/>
        <end position="246"/>
    </location>
</feature>
<dbReference type="HAMAP" id="MF_00171">
    <property type="entry name" value="TruA"/>
    <property type="match status" value="1"/>
</dbReference>
<dbReference type="EC" id="5.4.99.12" evidence="4"/>
<dbReference type="GO" id="GO:0031119">
    <property type="term" value="P:tRNA pseudouridine synthesis"/>
    <property type="evidence" value="ECO:0007669"/>
    <property type="project" value="UniProtKB-UniRule"/>
</dbReference>
<keyword evidence="10" id="KW-1185">Reference proteome</keyword>
<comment type="caution">
    <text evidence="9">The sequence shown here is derived from an EMBL/GenBank/DDBJ whole genome shotgun (WGS) entry which is preliminary data.</text>
</comment>
<evidence type="ECO:0000256" key="3">
    <source>
        <dbReference type="ARBA" id="ARBA00023235"/>
    </source>
</evidence>
<dbReference type="SUPFAM" id="SSF55120">
    <property type="entry name" value="Pseudouridine synthase"/>
    <property type="match status" value="1"/>
</dbReference>
<evidence type="ECO:0000313" key="10">
    <source>
        <dbReference type="Proteomes" id="UP000525298"/>
    </source>
</evidence>
<protein>
    <recommendedName>
        <fullName evidence="4">tRNA pseudouridine synthase A</fullName>
        <ecNumber evidence="4">5.4.99.12</ecNumber>
    </recommendedName>
    <alternativeName>
        <fullName evidence="4">tRNA pseudouridine(38-40) synthase</fullName>
    </alternativeName>
    <alternativeName>
        <fullName evidence="4">tRNA pseudouridylate synthase I</fullName>
    </alternativeName>
    <alternativeName>
        <fullName evidence="4">tRNA-uridine isomerase I</fullName>
    </alternativeName>
</protein>
<evidence type="ECO:0000256" key="7">
    <source>
        <dbReference type="RuleBase" id="RU003792"/>
    </source>
</evidence>
<feature type="active site" description="Nucleophile" evidence="4 5">
    <location>
        <position position="52"/>
    </location>
</feature>
<gene>
    <name evidence="4" type="primary">truA</name>
    <name evidence="9" type="ORF">HNR65_001301</name>
</gene>